<dbReference type="AlphaFoldDB" id="A0A1D8JKH9"/>
<protein>
    <submittedName>
        <fullName evidence="1">RNA polymerase subunit sigma</fullName>
    </submittedName>
</protein>
<proteinExistence type="predicted"/>
<reference evidence="1 2" key="1">
    <citation type="submission" date="2016-09" db="EMBL/GenBank/DDBJ databases">
        <title>Complete genome sequence of the Lysinibacillus sphaericus LMG 22257, a specie of Bacillus with ureolytic activity that can effectively biodeposit calcium carbonate.</title>
        <authorList>
            <person name="Yan W."/>
        </authorList>
    </citation>
    <scope>NUCLEOTIDE SEQUENCE [LARGE SCALE GENOMIC DNA]</scope>
    <source>
        <strain evidence="1 2">LMG 22257</strain>
    </source>
</reference>
<sequence length="128" mass="14888">MSPDEEERYASFTKDLNLEHLKGLKPKSVAKMYVQAILDKKYEVQYALYTDREEAVQWSKEEDQSIPESDRGTIEQNRKLFNNIGKGEFIQISDYEGYIEYDSGEGISGFQMIKNDDGIWQVAFMPIQ</sequence>
<organism evidence="1 2">
    <name type="scientific">Sporosarcina ureilytica</name>
    <dbReference type="NCBI Taxonomy" id="298596"/>
    <lineage>
        <taxon>Bacteria</taxon>
        <taxon>Bacillati</taxon>
        <taxon>Bacillota</taxon>
        <taxon>Bacilli</taxon>
        <taxon>Bacillales</taxon>
        <taxon>Caryophanaceae</taxon>
        <taxon>Sporosarcina</taxon>
    </lineage>
</organism>
<evidence type="ECO:0000313" key="1">
    <source>
        <dbReference type="EMBL" id="AOV09202.1"/>
    </source>
</evidence>
<dbReference type="KEGG" id="surl:BI350_11065"/>
<evidence type="ECO:0000313" key="2">
    <source>
        <dbReference type="Proteomes" id="UP000185746"/>
    </source>
</evidence>
<dbReference type="Proteomes" id="UP000185746">
    <property type="component" value="Chromosome"/>
</dbReference>
<accession>A0A1D8JKH9</accession>
<keyword evidence="2" id="KW-1185">Reference proteome</keyword>
<name>A0A1D8JKH9_9BACL</name>
<gene>
    <name evidence="1" type="ORF">BI350_11065</name>
</gene>
<dbReference type="EMBL" id="CP017560">
    <property type="protein sequence ID" value="AOV09202.1"/>
    <property type="molecule type" value="Genomic_DNA"/>
</dbReference>